<reference evidence="1 2" key="1">
    <citation type="submission" date="2018-11" db="EMBL/GenBank/DDBJ databases">
        <title>Complete genome sequence of Paenibacillus baekrokdamisoli strain KCTC 33723.</title>
        <authorList>
            <person name="Kang S.W."/>
            <person name="Lee K.C."/>
            <person name="Kim K.K."/>
            <person name="Kim J.S."/>
            <person name="Kim D.S."/>
            <person name="Ko S.H."/>
            <person name="Yang S.H."/>
            <person name="Lee J.S."/>
        </authorList>
    </citation>
    <scope>NUCLEOTIDE SEQUENCE [LARGE SCALE GENOMIC DNA]</scope>
    <source>
        <strain evidence="1 2">KCTC 33723</strain>
    </source>
</reference>
<sequence length="182" mass="20942">MYKISGIRMRKSIKFSFMLCLIITTFMISACSVDVNTTATKNEKASEVKLIADATKYYRITGKELISFLGNPESKEPWDFASPNGKKYKAITYTYDGGNQEFLSIDGKIVRFTYYGNGMKYKNDNDLYKSFGFVPKEDMKIVIKSDNALKVHSVTEKIPEFWAVILDNEIDTVKITYDLRYF</sequence>
<protein>
    <submittedName>
        <fullName evidence="1">Uncharacterized protein</fullName>
    </submittedName>
</protein>
<dbReference type="OrthoDB" id="2973843at2"/>
<dbReference type="AlphaFoldDB" id="A0A3G9J1W0"/>
<accession>A0A3G9J1W0</accession>
<name>A0A3G9J1W0_9BACL</name>
<organism evidence="1 2">
    <name type="scientific">Paenibacillus baekrokdamisoli</name>
    <dbReference type="NCBI Taxonomy" id="1712516"/>
    <lineage>
        <taxon>Bacteria</taxon>
        <taxon>Bacillati</taxon>
        <taxon>Bacillota</taxon>
        <taxon>Bacilli</taxon>
        <taxon>Bacillales</taxon>
        <taxon>Paenibacillaceae</taxon>
        <taxon>Paenibacillus</taxon>
    </lineage>
</organism>
<proteinExistence type="predicted"/>
<keyword evidence="2" id="KW-1185">Reference proteome</keyword>
<dbReference type="EMBL" id="AP019308">
    <property type="protein sequence ID" value="BBH19831.1"/>
    <property type="molecule type" value="Genomic_DNA"/>
</dbReference>
<evidence type="ECO:0000313" key="1">
    <source>
        <dbReference type="EMBL" id="BBH19831.1"/>
    </source>
</evidence>
<gene>
    <name evidence="1" type="ORF">Back11_11760</name>
</gene>
<dbReference type="PROSITE" id="PS51257">
    <property type="entry name" value="PROKAR_LIPOPROTEIN"/>
    <property type="match status" value="1"/>
</dbReference>
<dbReference type="KEGG" id="pbk:Back11_11760"/>
<dbReference type="RefSeq" id="WP_125654458.1">
    <property type="nucleotide sequence ID" value="NZ_AP019308.1"/>
</dbReference>
<dbReference type="Proteomes" id="UP000275368">
    <property type="component" value="Chromosome"/>
</dbReference>
<evidence type="ECO:0000313" key="2">
    <source>
        <dbReference type="Proteomes" id="UP000275368"/>
    </source>
</evidence>